<proteinExistence type="predicted"/>
<keyword evidence="1" id="KW-1133">Transmembrane helix</keyword>
<dbReference type="Gene3D" id="3.40.50.720">
    <property type="entry name" value="NAD(P)-binding Rossmann-like Domain"/>
    <property type="match status" value="1"/>
</dbReference>
<dbReference type="EMBL" id="CP146203">
    <property type="protein sequence ID" value="XBH22226.1"/>
    <property type="molecule type" value="Genomic_DNA"/>
</dbReference>
<reference evidence="2" key="1">
    <citation type="submission" date="2024-02" db="EMBL/GenBank/DDBJ databases">
        <title>Tomenella chthoni gen. nov. sp. nov., a member of the family Jonesiaceae isolated from bat guano.</title>
        <authorList>
            <person name="Miller S.L."/>
            <person name="King J."/>
            <person name="Sankaranarayanan K."/>
            <person name="Lawson P.A."/>
        </authorList>
    </citation>
    <scope>NUCLEOTIDE SEQUENCE</scope>
    <source>
        <strain evidence="2">BS-20</strain>
    </source>
</reference>
<evidence type="ECO:0000313" key="2">
    <source>
        <dbReference type="EMBL" id="XBH22226.1"/>
    </source>
</evidence>
<evidence type="ECO:0000256" key="1">
    <source>
        <dbReference type="SAM" id="Phobius"/>
    </source>
</evidence>
<keyword evidence="1" id="KW-0812">Transmembrane</keyword>
<keyword evidence="1" id="KW-0472">Membrane</keyword>
<sequence>MADSTTEKVVVVGDSPVALAIRAHTGAQRSSERAKSSTRFQGVSALVVIAHDADFEHSLQTKQSLRRENIAARAERAILDALIARVSHVIVVSSAMVHGARLSREIITDSAATCEIVDGFVGDIVYFEYCLRRALLNATQGAGGPELTFLRSAAMVGPGIDTLITRHFEAPRLLSLKEQSRAWQFIHIDDVARAVETVIAHRLTGTLTVGAVTGFDDEGTETVPDVLSVSQVCALARIRTIELSQTTAFAMAERLHQFGVLPAPPIDMEYAVYDWTVMPERLLSAGWRPQYSSSQCVAALMEQTRGKLGVGGRRVATRDAAALGAAGAAVAVLGTAAAWRQVRTGRK</sequence>
<protein>
    <submittedName>
        <fullName evidence="2">Nucleoside-diphosphate sugar epimerase</fullName>
    </submittedName>
</protein>
<dbReference type="AlphaFoldDB" id="A0AAU7DXL2"/>
<name>A0AAU7DXL2_9MICO</name>
<gene>
    <name evidence="2" type="ORF">V5R04_03070</name>
</gene>
<dbReference type="SUPFAM" id="SSF51735">
    <property type="entry name" value="NAD(P)-binding Rossmann-fold domains"/>
    <property type="match status" value="1"/>
</dbReference>
<dbReference type="InterPro" id="IPR036291">
    <property type="entry name" value="NAD(P)-bd_dom_sf"/>
</dbReference>
<feature type="transmembrane region" description="Helical" evidence="1">
    <location>
        <begin position="320"/>
        <end position="339"/>
    </location>
</feature>
<accession>A0AAU7DXL2</accession>
<organism evidence="2">
    <name type="scientific">Jonesiaceae bacterium BS-20</name>
    <dbReference type="NCBI Taxonomy" id="3120821"/>
    <lineage>
        <taxon>Bacteria</taxon>
        <taxon>Bacillati</taxon>
        <taxon>Actinomycetota</taxon>
        <taxon>Actinomycetes</taxon>
        <taxon>Micrococcales</taxon>
        <taxon>Jonesiaceae</taxon>
    </lineage>
</organism>